<keyword evidence="3" id="KW-1185">Reference proteome</keyword>
<comment type="caution">
    <text evidence="2">The sequence shown here is derived from an EMBL/GenBank/DDBJ whole genome shotgun (WGS) entry which is preliminary data.</text>
</comment>
<dbReference type="AlphaFoldDB" id="A0A8X6XNS0"/>
<feature type="region of interest" description="Disordered" evidence="1">
    <location>
        <begin position="1"/>
        <end position="21"/>
    </location>
</feature>
<sequence>MRHCHPTRVLPPPPHHTPTLPRGTLEATSFNLIPLTILSVYTSPTDSTKTINYDLEMIFSLGMLPLYAEILMPTIPSGIDKHGSIIKMSLITQTIVPTTPTRSAFNYASIIDFALTRNLHWLSQVKSIAELIVRTMINFDETTRFAFPKRNVSTNWVLFRELLSSAHYTFHLYQRAHDLTSCRPHHNDFKRSRTLFKRKKKQISTILATRSSR</sequence>
<reference evidence="2" key="1">
    <citation type="submission" date="2020-08" db="EMBL/GenBank/DDBJ databases">
        <title>Multicomponent nature underlies the extraordinary mechanical properties of spider dragline silk.</title>
        <authorList>
            <person name="Kono N."/>
            <person name="Nakamura H."/>
            <person name="Mori M."/>
            <person name="Yoshida Y."/>
            <person name="Ohtoshi R."/>
            <person name="Malay A.D."/>
            <person name="Moran D.A.P."/>
            <person name="Tomita M."/>
            <person name="Numata K."/>
            <person name="Arakawa K."/>
        </authorList>
    </citation>
    <scope>NUCLEOTIDE SEQUENCE</scope>
</reference>
<evidence type="ECO:0000256" key="1">
    <source>
        <dbReference type="SAM" id="MobiDB-lite"/>
    </source>
</evidence>
<organism evidence="2 3">
    <name type="scientific">Trichonephila inaurata madagascariensis</name>
    <dbReference type="NCBI Taxonomy" id="2747483"/>
    <lineage>
        <taxon>Eukaryota</taxon>
        <taxon>Metazoa</taxon>
        <taxon>Ecdysozoa</taxon>
        <taxon>Arthropoda</taxon>
        <taxon>Chelicerata</taxon>
        <taxon>Arachnida</taxon>
        <taxon>Araneae</taxon>
        <taxon>Araneomorphae</taxon>
        <taxon>Entelegynae</taxon>
        <taxon>Araneoidea</taxon>
        <taxon>Nephilidae</taxon>
        <taxon>Trichonephila</taxon>
        <taxon>Trichonephila inaurata</taxon>
    </lineage>
</organism>
<dbReference type="Proteomes" id="UP000886998">
    <property type="component" value="Unassembled WGS sequence"/>
</dbReference>
<evidence type="ECO:0000313" key="2">
    <source>
        <dbReference type="EMBL" id="GFY55930.1"/>
    </source>
</evidence>
<accession>A0A8X6XNS0</accession>
<protein>
    <submittedName>
        <fullName evidence="2">Uncharacterized protein</fullName>
    </submittedName>
</protein>
<dbReference type="EMBL" id="BMAV01010667">
    <property type="protein sequence ID" value="GFY55930.1"/>
    <property type="molecule type" value="Genomic_DNA"/>
</dbReference>
<gene>
    <name evidence="2" type="ORF">TNIN_148041</name>
</gene>
<name>A0A8X6XNS0_9ARAC</name>
<evidence type="ECO:0000313" key="3">
    <source>
        <dbReference type="Proteomes" id="UP000886998"/>
    </source>
</evidence>
<proteinExistence type="predicted"/>